<keyword evidence="4" id="KW-1185">Reference proteome</keyword>
<evidence type="ECO:0000313" key="2">
    <source>
        <dbReference type="EMBL" id="PNT71168.1"/>
    </source>
</evidence>
<proteinExistence type="predicted"/>
<evidence type="ECO:0000256" key="1">
    <source>
        <dbReference type="SAM" id="MobiDB-lite"/>
    </source>
</evidence>
<dbReference type="Proteomes" id="UP000008810">
    <property type="component" value="Chromosome 2"/>
</dbReference>
<dbReference type="EMBL" id="CM000881">
    <property type="protein sequence ID" value="PNT71168.1"/>
    <property type="molecule type" value="Genomic_DNA"/>
</dbReference>
<evidence type="ECO:0000313" key="4">
    <source>
        <dbReference type="Proteomes" id="UP000008810"/>
    </source>
</evidence>
<reference evidence="2" key="2">
    <citation type="submission" date="2017-06" db="EMBL/GenBank/DDBJ databases">
        <title>WGS assembly of Brachypodium distachyon.</title>
        <authorList>
            <consortium name="The International Brachypodium Initiative"/>
            <person name="Lucas S."/>
            <person name="Harmon-Smith M."/>
            <person name="Lail K."/>
            <person name="Tice H."/>
            <person name="Grimwood J."/>
            <person name="Bruce D."/>
            <person name="Barry K."/>
            <person name="Shu S."/>
            <person name="Lindquist E."/>
            <person name="Wang M."/>
            <person name="Pitluck S."/>
            <person name="Vogel J.P."/>
            <person name="Garvin D.F."/>
            <person name="Mockler T.C."/>
            <person name="Schmutz J."/>
            <person name="Rokhsar D."/>
            <person name="Bevan M.W."/>
        </authorList>
    </citation>
    <scope>NUCLEOTIDE SEQUENCE</scope>
    <source>
        <strain evidence="2">Bd21</strain>
    </source>
</reference>
<protein>
    <submittedName>
        <fullName evidence="2 3">Uncharacterized protein</fullName>
    </submittedName>
</protein>
<dbReference type="InParanoid" id="A0A2K2DA71"/>
<dbReference type="AlphaFoldDB" id="A0A2K2DA71"/>
<organism evidence="2">
    <name type="scientific">Brachypodium distachyon</name>
    <name type="common">Purple false brome</name>
    <name type="synonym">Trachynia distachya</name>
    <dbReference type="NCBI Taxonomy" id="15368"/>
    <lineage>
        <taxon>Eukaryota</taxon>
        <taxon>Viridiplantae</taxon>
        <taxon>Streptophyta</taxon>
        <taxon>Embryophyta</taxon>
        <taxon>Tracheophyta</taxon>
        <taxon>Spermatophyta</taxon>
        <taxon>Magnoliopsida</taxon>
        <taxon>Liliopsida</taxon>
        <taxon>Poales</taxon>
        <taxon>Poaceae</taxon>
        <taxon>BOP clade</taxon>
        <taxon>Pooideae</taxon>
        <taxon>Stipodae</taxon>
        <taxon>Brachypodieae</taxon>
        <taxon>Brachypodium</taxon>
    </lineage>
</organism>
<evidence type="ECO:0000313" key="3">
    <source>
        <dbReference type="EnsemblPlants" id="PNT71168"/>
    </source>
</evidence>
<sequence length="73" mass="8250">MLHSTFGFKGLFGSLPTLALPINWSARDFRPLFGSMPNLARPARARPCVNFANARAPRGRGKRPPKFWRPNRT</sequence>
<dbReference type="EnsemblPlants" id="PNT71168">
    <property type="protein sequence ID" value="PNT71168"/>
    <property type="gene ID" value="BRADI_2g23961v3"/>
</dbReference>
<name>A0A2K2DA71_BRADI</name>
<dbReference type="Gramene" id="PNT71168">
    <property type="protein sequence ID" value="PNT71168"/>
    <property type="gene ID" value="BRADI_2g23961v3"/>
</dbReference>
<reference evidence="2 3" key="1">
    <citation type="journal article" date="2010" name="Nature">
        <title>Genome sequencing and analysis of the model grass Brachypodium distachyon.</title>
        <authorList>
            <consortium name="International Brachypodium Initiative"/>
        </authorList>
    </citation>
    <scope>NUCLEOTIDE SEQUENCE [LARGE SCALE GENOMIC DNA]</scope>
    <source>
        <strain evidence="2 3">Bd21</strain>
    </source>
</reference>
<reference evidence="3" key="3">
    <citation type="submission" date="2018-08" db="UniProtKB">
        <authorList>
            <consortium name="EnsemblPlants"/>
        </authorList>
    </citation>
    <scope>IDENTIFICATION</scope>
    <source>
        <strain evidence="3">cv. Bd21</strain>
    </source>
</reference>
<gene>
    <name evidence="2" type="ORF">BRADI_2g23961v3</name>
</gene>
<accession>A0A2K2DA71</accession>
<feature type="region of interest" description="Disordered" evidence="1">
    <location>
        <begin position="54"/>
        <end position="73"/>
    </location>
</feature>
<feature type="compositionally biased region" description="Basic residues" evidence="1">
    <location>
        <begin position="57"/>
        <end position="73"/>
    </location>
</feature>